<dbReference type="InterPro" id="IPR004761">
    <property type="entry name" value="Spore_GerAB"/>
</dbReference>
<feature type="transmembrane region" description="Helical" evidence="8">
    <location>
        <begin position="305"/>
        <end position="329"/>
    </location>
</feature>
<evidence type="ECO:0000256" key="7">
    <source>
        <dbReference type="ARBA" id="ARBA00023136"/>
    </source>
</evidence>
<evidence type="ECO:0000313" key="10">
    <source>
        <dbReference type="Proteomes" id="UP000680638"/>
    </source>
</evidence>
<dbReference type="PANTHER" id="PTHR34975">
    <property type="entry name" value="SPORE GERMINATION PROTEIN A2"/>
    <property type="match status" value="1"/>
</dbReference>
<name>A0ABQ4M3B0_9BACL</name>
<evidence type="ECO:0000256" key="1">
    <source>
        <dbReference type="ARBA" id="ARBA00004141"/>
    </source>
</evidence>
<sequence length="369" mass="41816">MEKIDKYQLISMTILFMIGSTPLYELGIGVKQDAWIVMVAGLVAGLLLLALYLYIQRNHAGMDFFQILNAHLGKLVGTVLSVCYVVYFAYESMRNTREFGDIINISFLPNTPLSLLMLVMVLLSGYAISKGVEVFFRVAEFMFPFTIFGYAALFCLIIGSNIIHLDRLLQVMEHGLLPILEQAIPEVISFPFGQIVVFLMFWSHLNEKRKMVRVSVYSYLFVGVLLLLFNVLNLAILDPSITSITTFPLLRSVRLIQIANFLERLDPVIILLIYIGIFVKMTAFYLGAVLGLAHLVRISRFKLTVVVGAAIYGMSFLAPNFIYHVWIGFAQNLKYHFPVFQICIPALLAAIIFCKSWNDKKKKRAKQPS</sequence>
<dbReference type="PANTHER" id="PTHR34975:SF2">
    <property type="entry name" value="SPORE GERMINATION PROTEIN A2"/>
    <property type="match status" value="1"/>
</dbReference>
<feature type="transmembrane region" description="Helical" evidence="8">
    <location>
        <begin position="34"/>
        <end position="55"/>
    </location>
</feature>
<evidence type="ECO:0000313" key="9">
    <source>
        <dbReference type="EMBL" id="GIO70026.1"/>
    </source>
</evidence>
<comment type="subcellular location">
    <subcellularLocation>
        <location evidence="1">Membrane</location>
        <topology evidence="1">Multi-pass membrane protein</topology>
    </subcellularLocation>
</comment>
<feature type="transmembrane region" description="Helical" evidence="8">
    <location>
        <begin position="335"/>
        <end position="354"/>
    </location>
</feature>
<keyword evidence="7 8" id="KW-0472">Membrane</keyword>
<evidence type="ECO:0000256" key="3">
    <source>
        <dbReference type="ARBA" id="ARBA00022448"/>
    </source>
</evidence>
<keyword evidence="4" id="KW-0309">Germination</keyword>
<evidence type="ECO:0000256" key="4">
    <source>
        <dbReference type="ARBA" id="ARBA00022544"/>
    </source>
</evidence>
<reference evidence="9 10" key="1">
    <citation type="submission" date="2021-03" db="EMBL/GenBank/DDBJ databases">
        <title>Antimicrobial resistance genes in bacteria isolated from Japanese honey, and their potential for conferring macrolide and lincosamide resistance in the American foulbrood pathogen Paenibacillus larvae.</title>
        <authorList>
            <person name="Okamoto M."/>
            <person name="Kumagai M."/>
            <person name="Kanamori H."/>
            <person name="Takamatsu D."/>
        </authorList>
    </citation>
    <scope>NUCLEOTIDE SEQUENCE [LARGE SCALE GENOMIC DNA]</scope>
    <source>
        <strain evidence="9 10">J21TS3</strain>
    </source>
</reference>
<feature type="transmembrane region" description="Helical" evidence="8">
    <location>
        <begin position="183"/>
        <end position="202"/>
    </location>
</feature>
<dbReference type="NCBIfam" id="TIGR00912">
    <property type="entry name" value="2A0309"/>
    <property type="match status" value="1"/>
</dbReference>
<feature type="transmembrane region" description="Helical" evidence="8">
    <location>
        <begin position="214"/>
        <end position="237"/>
    </location>
</feature>
<feature type="transmembrane region" description="Helical" evidence="8">
    <location>
        <begin position="67"/>
        <end position="90"/>
    </location>
</feature>
<evidence type="ECO:0000256" key="2">
    <source>
        <dbReference type="ARBA" id="ARBA00007998"/>
    </source>
</evidence>
<keyword evidence="5 8" id="KW-0812">Transmembrane</keyword>
<evidence type="ECO:0000256" key="6">
    <source>
        <dbReference type="ARBA" id="ARBA00022989"/>
    </source>
</evidence>
<comment type="similarity">
    <text evidence="2">Belongs to the amino acid-polyamine-organocation (APC) superfamily. Spore germination protein (SGP) (TC 2.A.3.9) family.</text>
</comment>
<accession>A0ABQ4M3B0</accession>
<dbReference type="Proteomes" id="UP000680638">
    <property type="component" value="Unassembled WGS sequence"/>
</dbReference>
<comment type="caution">
    <text evidence="9">The sequence shown here is derived from an EMBL/GenBank/DDBJ whole genome shotgun (WGS) entry which is preliminary data.</text>
</comment>
<organism evidence="9 10">
    <name type="scientific">Paenibacillus cookii</name>
    <dbReference type="NCBI Taxonomy" id="157839"/>
    <lineage>
        <taxon>Bacteria</taxon>
        <taxon>Bacillati</taxon>
        <taxon>Bacillota</taxon>
        <taxon>Bacilli</taxon>
        <taxon>Bacillales</taxon>
        <taxon>Paenibacillaceae</taxon>
        <taxon>Paenibacillus</taxon>
    </lineage>
</organism>
<evidence type="ECO:0000256" key="8">
    <source>
        <dbReference type="SAM" id="Phobius"/>
    </source>
</evidence>
<feature type="transmembrane region" description="Helical" evidence="8">
    <location>
        <begin position="7"/>
        <end position="28"/>
    </location>
</feature>
<keyword evidence="3" id="KW-0813">Transport</keyword>
<dbReference type="Pfam" id="PF03845">
    <property type="entry name" value="Spore_permease"/>
    <property type="match status" value="1"/>
</dbReference>
<keyword evidence="10" id="KW-1185">Reference proteome</keyword>
<dbReference type="EMBL" id="BORW01000044">
    <property type="protein sequence ID" value="GIO70026.1"/>
    <property type="molecule type" value="Genomic_DNA"/>
</dbReference>
<feature type="transmembrane region" description="Helical" evidence="8">
    <location>
        <begin position="141"/>
        <end position="163"/>
    </location>
</feature>
<dbReference type="RefSeq" id="WP_052146797.1">
    <property type="nucleotide sequence ID" value="NZ_BORW01000044.1"/>
</dbReference>
<feature type="transmembrane region" description="Helical" evidence="8">
    <location>
        <begin position="268"/>
        <end position="293"/>
    </location>
</feature>
<gene>
    <name evidence="9" type="primary">grkb2</name>
    <name evidence="9" type="ORF">J21TS3_48470</name>
</gene>
<feature type="transmembrane region" description="Helical" evidence="8">
    <location>
        <begin position="110"/>
        <end position="129"/>
    </location>
</feature>
<protein>
    <submittedName>
        <fullName evidence="9">Germination protein GerKB</fullName>
    </submittedName>
</protein>
<proteinExistence type="inferred from homology"/>
<keyword evidence="6 8" id="KW-1133">Transmembrane helix</keyword>
<evidence type="ECO:0000256" key="5">
    <source>
        <dbReference type="ARBA" id="ARBA00022692"/>
    </source>
</evidence>